<dbReference type="Proteomes" id="UP000037122">
    <property type="component" value="Unassembled WGS sequence"/>
</dbReference>
<evidence type="ECO:0000313" key="1">
    <source>
        <dbReference type="EMBL" id="KND97814.1"/>
    </source>
</evidence>
<dbReference type="EMBL" id="LGST01000041">
    <property type="protein sequence ID" value="KND97814.1"/>
    <property type="molecule type" value="Genomic_DNA"/>
</dbReference>
<sequence>MQFTDLPGCLLDRIGFYILLEGGMRGILNLSRTCAKLHEHFTGFLLTVVTLTVSKKRKKKTISYKRLSVLSKTHSVFIRDLRLYDFKYEVHLPTFEFLASLTVEAANFSYLLKLHELPKLTTLTLIYSHRLVRKRPLSKLEGDLTRHFEEHQFPALQILRVFSRKQIINNRFKIFFSRNSIIPQRLEEYDRYFSSKKAQKNFSIEKGKHSLLGRILFKIIEKTRKSLKMIEVSNLDFSYIMAANRKIKFPQQCYILLNNASIVHAYSWLRRIDTRTRVTVMLEDEIALVVHIYVKHRGEETIRHLLKNQTLVRDFYRMMGIS</sequence>
<organism evidence="1 2">
    <name type="scientific">Candidozyma auris</name>
    <name type="common">Yeast</name>
    <name type="synonym">Candida auris</name>
    <dbReference type="NCBI Taxonomy" id="498019"/>
    <lineage>
        <taxon>Eukaryota</taxon>
        <taxon>Fungi</taxon>
        <taxon>Dikarya</taxon>
        <taxon>Ascomycota</taxon>
        <taxon>Saccharomycotina</taxon>
        <taxon>Pichiomycetes</taxon>
        <taxon>Metschnikowiaceae</taxon>
        <taxon>Candidozyma</taxon>
    </lineage>
</organism>
<name>A0A0L0NUY5_CANAR</name>
<accession>A0A0L0NUY5</accession>
<protein>
    <recommendedName>
        <fullName evidence="3">F-box domain-containing protein</fullName>
    </recommendedName>
</protein>
<reference evidence="2" key="1">
    <citation type="journal article" date="2015" name="BMC Genomics">
        <title>Draft genome of a commonly misdiagnosed multidrug resistant pathogen Candida auris.</title>
        <authorList>
            <person name="Chatterjee S."/>
            <person name="Alampalli S.V."/>
            <person name="Nageshan R.K."/>
            <person name="Chettiar S.T."/>
            <person name="Joshi S."/>
            <person name="Tatu U.S."/>
        </authorList>
    </citation>
    <scope>NUCLEOTIDE SEQUENCE [LARGE SCALE GENOMIC DNA]</scope>
    <source>
        <strain evidence="2">6684</strain>
    </source>
</reference>
<dbReference type="VEuPathDB" id="FungiDB:B9J08_002552"/>
<dbReference type="VEuPathDB" id="FungiDB:CJI97_002097"/>
<comment type="caution">
    <text evidence="1">The sequence shown here is derived from an EMBL/GenBank/DDBJ whole genome shotgun (WGS) entry which is preliminary data.</text>
</comment>
<dbReference type="VEuPathDB" id="FungiDB:QG37_06229"/>
<evidence type="ECO:0000313" key="2">
    <source>
        <dbReference type="Proteomes" id="UP000037122"/>
    </source>
</evidence>
<gene>
    <name evidence="1" type="ORF">QG37_06229</name>
</gene>
<dbReference type="VEuPathDB" id="FungiDB:CJJ07_003069"/>
<evidence type="ECO:0008006" key="3">
    <source>
        <dbReference type="Google" id="ProtNLM"/>
    </source>
</evidence>
<dbReference type="VEuPathDB" id="FungiDB:CJI96_0005106"/>
<proteinExistence type="predicted"/>
<dbReference type="AlphaFoldDB" id="A0A0L0NUY5"/>